<evidence type="ECO:0000256" key="2">
    <source>
        <dbReference type="ARBA" id="ARBA00022539"/>
    </source>
</evidence>
<dbReference type="SUPFAM" id="SSF54001">
    <property type="entry name" value="Cysteine proteinases"/>
    <property type="match status" value="1"/>
</dbReference>
<proteinExistence type="predicted"/>
<reference evidence="6" key="1">
    <citation type="journal article" date="2017" name="Appl. Environ. Microbiol.">
        <title>Microdiversification of a pelagic Polynucleobacter species is mainly driven by acquisition of genomic islands from a partially interspecific gene pool.</title>
        <authorList>
            <person name="Hoetzinger M."/>
            <person name="Hahn M.W."/>
            <person name="Jezberova J."/>
            <person name="Schmidt J."/>
            <person name="Koll U."/>
        </authorList>
    </citation>
    <scope>NUCLEOTIDE SEQUENCE</scope>
    <source>
        <strain evidence="6">MWH-RechtKol4</strain>
    </source>
</reference>
<evidence type="ECO:0000313" key="6">
    <source>
        <dbReference type="EMBL" id="APC00722.1"/>
    </source>
</evidence>
<dbReference type="EC" id="2.3.2.15" evidence="1"/>
<dbReference type="InterPro" id="IPR007719">
    <property type="entry name" value="PCS_N"/>
</dbReference>
<evidence type="ECO:0000256" key="4">
    <source>
        <dbReference type="ARBA" id="ARBA00022723"/>
    </source>
</evidence>
<dbReference type="AlphaFoldDB" id="A0AAC9IXH0"/>
<dbReference type="Pfam" id="PF05023">
    <property type="entry name" value="Phytochelatin"/>
    <property type="match status" value="1"/>
</dbReference>
<accession>A0AAC9IXH0</accession>
<dbReference type="InterPro" id="IPR038765">
    <property type="entry name" value="Papain-like_cys_pep_sf"/>
</dbReference>
<protein>
    <recommendedName>
        <fullName evidence="1">glutathione gamma-glutamylcysteinyltransferase</fullName>
        <ecNumber evidence="1">2.3.2.15</ecNumber>
    </recommendedName>
</protein>
<keyword evidence="3" id="KW-0808">Transferase</keyword>
<dbReference type="PROSITE" id="PS51443">
    <property type="entry name" value="PCS"/>
    <property type="match status" value="1"/>
</dbReference>
<evidence type="ECO:0000256" key="3">
    <source>
        <dbReference type="ARBA" id="ARBA00022679"/>
    </source>
</evidence>
<dbReference type="PANTHER" id="PTHR33447">
    <property type="entry name" value="GLUTATHIONE GAMMA-GLUTAMYLCYSTEINYLTRANSFERASE"/>
    <property type="match status" value="1"/>
</dbReference>
<dbReference type="Proteomes" id="UP000182060">
    <property type="component" value="Chromosome"/>
</dbReference>
<keyword evidence="2" id="KW-0104">Cadmium</keyword>
<dbReference type="PANTHER" id="PTHR33447:SF20">
    <property type="entry name" value="GLUTATHIONE GAMMA-GLUTAMYLCYSTEINYLTRANSFERASE"/>
    <property type="match status" value="1"/>
</dbReference>
<organism evidence="6 7">
    <name type="scientific">Polynucleobacter asymbioticus</name>
    <dbReference type="NCBI Taxonomy" id="576611"/>
    <lineage>
        <taxon>Bacteria</taxon>
        <taxon>Pseudomonadati</taxon>
        <taxon>Pseudomonadota</taxon>
        <taxon>Betaproteobacteria</taxon>
        <taxon>Burkholderiales</taxon>
        <taxon>Burkholderiaceae</taxon>
        <taxon>Polynucleobacter</taxon>
    </lineage>
</organism>
<gene>
    <name evidence="6" type="ORF">AOC25_03310</name>
</gene>
<dbReference type="GO" id="GO:0016756">
    <property type="term" value="F:glutathione gamma-glutamylcysteinyltransferase activity"/>
    <property type="evidence" value="ECO:0007669"/>
    <property type="project" value="UniProtKB-EC"/>
</dbReference>
<evidence type="ECO:0000256" key="1">
    <source>
        <dbReference type="ARBA" id="ARBA00012468"/>
    </source>
</evidence>
<dbReference type="GO" id="GO:0010038">
    <property type="term" value="P:response to metal ion"/>
    <property type="evidence" value="ECO:0007669"/>
    <property type="project" value="InterPro"/>
</dbReference>
<evidence type="ECO:0000313" key="7">
    <source>
        <dbReference type="Proteomes" id="UP000182060"/>
    </source>
</evidence>
<evidence type="ECO:0000259" key="5">
    <source>
        <dbReference type="PROSITE" id="PS51443"/>
    </source>
</evidence>
<dbReference type="GO" id="GO:0046938">
    <property type="term" value="P:phytochelatin biosynthetic process"/>
    <property type="evidence" value="ECO:0007669"/>
    <property type="project" value="InterPro"/>
</dbReference>
<name>A0AAC9IXH0_9BURK</name>
<dbReference type="InterPro" id="IPR040409">
    <property type="entry name" value="PCS-like"/>
</dbReference>
<feature type="domain" description="Peptidase C83" evidence="5">
    <location>
        <begin position="11"/>
        <end position="238"/>
    </location>
</feature>
<dbReference type="GO" id="GO:0046872">
    <property type="term" value="F:metal ion binding"/>
    <property type="evidence" value="ECO:0007669"/>
    <property type="project" value="UniProtKB-KW"/>
</dbReference>
<sequence>MTYIRQLKFLIATICIFGGLLTNAFSADLVYINTTAGSERLLHSTHNRQYFALASYVDTQERVTFCGISSMSATLNSLPTVVRPITPELAPHPYFTEDSIFNEATTKIKSRDDVLKSGLTLEQIGLYLSALKANPKVYYGSDLTVAELRKVIQSSLANPYQRVMVDFDRQALHQLGNGHFSPIGAYDSKSDSVLILDVAKYKYPPFWVTTSDLLASLKTIDPDSGRSRGIVQITVNPKS</sequence>
<dbReference type="EMBL" id="CP015017">
    <property type="protein sequence ID" value="APC00722.1"/>
    <property type="molecule type" value="Genomic_DNA"/>
</dbReference>
<dbReference type="RefSeq" id="WP_071538890.1">
    <property type="nucleotide sequence ID" value="NZ_CP015016.1"/>
</dbReference>
<keyword evidence="4" id="KW-0479">Metal-binding</keyword>
<dbReference type="InterPro" id="IPR038156">
    <property type="entry name" value="PCS_N_sf"/>
</dbReference>
<dbReference type="Gene3D" id="3.90.70.30">
    <property type="entry name" value="Phytochelatin synthase, N-terminal domain"/>
    <property type="match status" value="1"/>
</dbReference>